<dbReference type="PANTHER" id="PTHR18921:SF2">
    <property type="entry name" value="THYROID RECEPTOR-INTERACTING PROTEIN 11"/>
    <property type="match status" value="1"/>
</dbReference>
<evidence type="ECO:0000256" key="4">
    <source>
        <dbReference type="SAM" id="Coils"/>
    </source>
</evidence>
<dbReference type="STRING" id="2018661.A0A2A2LEE9"/>
<feature type="compositionally biased region" description="Polar residues" evidence="5">
    <location>
        <begin position="417"/>
        <end position="430"/>
    </location>
</feature>
<dbReference type="GO" id="GO:0031267">
    <property type="term" value="F:small GTPase binding"/>
    <property type="evidence" value="ECO:0007669"/>
    <property type="project" value="TreeGrafter"/>
</dbReference>
<keyword evidence="7" id="KW-1185">Reference proteome</keyword>
<keyword evidence="2" id="KW-0333">Golgi apparatus</keyword>
<dbReference type="Proteomes" id="UP000218231">
    <property type="component" value="Unassembled WGS sequence"/>
</dbReference>
<comment type="subcellular location">
    <subcellularLocation>
        <location evidence="1">Golgi apparatus</location>
    </subcellularLocation>
</comment>
<gene>
    <name evidence="6" type="ORF">WR25_10121</name>
</gene>
<dbReference type="PANTHER" id="PTHR18921">
    <property type="entry name" value="MYOSIN HEAVY CHAIN - RELATED"/>
    <property type="match status" value="1"/>
</dbReference>
<accession>A0A2A2LEE9</accession>
<proteinExistence type="predicted"/>
<evidence type="ECO:0000256" key="5">
    <source>
        <dbReference type="SAM" id="MobiDB-lite"/>
    </source>
</evidence>
<sequence length="454" mass="52042">MSWLRNFGDQLQNFANEVLAEVTQEPELQERPEKFSDFQLKLPEFQEIVPELELQVCRNFPSLKNPRIFQKAISSESNEELLQAILEEKKNLIVEKYKLEAMIRHRNNSDNANKSLLSVDLNDDDESHSQKDEMKEQLKSAEVELEKKDKELQRLREHLIQVEDTYIKEAIEAEEREKSLRDLVAELQKIHNVTATGATESSQMYEEKVAELREKFEFAEKAANSWKSQFETEKQLHDQITEALRSLQSVVHEISTENEKESALTAHREMELHEELKNQAGEIRHLNAQLEKIGLDKQALEDEIERVKEKMKKAEAMIHELEEQNASLCASRKDEEKTKKNGFKIDDEVLRQIKAAFRYSIIPSSTPLGAPLSLADQFVRFLENESISSENAPSLPAPTEPAKIKEPGTEQSRQHSPKNIATSDSDTGSHISEVPLPGHVLEESTVAALDEMLR</sequence>
<dbReference type="EMBL" id="LIAE01006837">
    <property type="protein sequence ID" value="PAV84582.1"/>
    <property type="molecule type" value="Genomic_DNA"/>
</dbReference>
<reference evidence="6 7" key="1">
    <citation type="journal article" date="2017" name="Curr. Biol.">
        <title>Genome architecture and evolution of a unichromosomal asexual nematode.</title>
        <authorList>
            <person name="Fradin H."/>
            <person name="Zegar C."/>
            <person name="Gutwein M."/>
            <person name="Lucas J."/>
            <person name="Kovtun M."/>
            <person name="Corcoran D."/>
            <person name="Baugh L.R."/>
            <person name="Kiontke K."/>
            <person name="Gunsalus K."/>
            <person name="Fitch D.H."/>
            <person name="Piano F."/>
        </authorList>
    </citation>
    <scope>NUCLEOTIDE SEQUENCE [LARGE SCALE GENOMIC DNA]</scope>
    <source>
        <strain evidence="6">PF1309</strain>
    </source>
</reference>
<organism evidence="6 7">
    <name type="scientific">Diploscapter pachys</name>
    <dbReference type="NCBI Taxonomy" id="2018661"/>
    <lineage>
        <taxon>Eukaryota</taxon>
        <taxon>Metazoa</taxon>
        <taxon>Ecdysozoa</taxon>
        <taxon>Nematoda</taxon>
        <taxon>Chromadorea</taxon>
        <taxon>Rhabditida</taxon>
        <taxon>Rhabditina</taxon>
        <taxon>Rhabditomorpha</taxon>
        <taxon>Rhabditoidea</taxon>
        <taxon>Rhabditidae</taxon>
        <taxon>Diploscapter</taxon>
    </lineage>
</organism>
<feature type="coiled-coil region" evidence="4">
    <location>
        <begin position="131"/>
        <end position="229"/>
    </location>
</feature>
<evidence type="ECO:0000256" key="3">
    <source>
        <dbReference type="ARBA" id="ARBA00023054"/>
    </source>
</evidence>
<evidence type="ECO:0000313" key="6">
    <source>
        <dbReference type="EMBL" id="PAV84582.1"/>
    </source>
</evidence>
<name>A0A2A2LEE9_9BILA</name>
<feature type="region of interest" description="Disordered" evidence="5">
    <location>
        <begin position="387"/>
        <end position="454"/>
    </location>
</feature>
<dbReference type="GO" id="GO:0005794">
    <property type="term" value="C:Golgi apparatus"/>
    <property type="evidence" value="ECO:0007669"/>
    <property type="project" value="UniProtKB-SubCell"/>
</dbReference>
<evidence type="ECO:0000256" key="1">
    <source>
        <dbReference type="ARBA" id="ARBA00004555"/>
    </source>
</evidence>
<dbReference type="OrthoDB" id="425925at2759"/>
<comment type="caution">
    <text evidence="6">The sequence shown here is derived from an EMBL/GenBank/DDBJ whole genome shotgun (WGS) entry which is preliminary data.</text>
</comment>
<dbReference type="GO" id="GO:0007030">
    <property type="term" value="P:Golgi organization"/>
    <property type="evidence" value="ECO:0007669"/>
    <property type="project" value="TreeGrafter"/>
</dbReference>
<evidence type="ECO:0000313" key="7">
    <source>
        <dbReference type="Proteomes" id="UP000218231"/>
    </source>
</evidence>
<feature type="coiled-coil region" evidence="4">
    <location>
        <begin position="273"/>
        <end position="338"/>
    </location>
</feature>
<evidence type="ECO:0000256" key="2">
    <source>
        <dbReference type="ARBA" id="ARBA00023034"/>
    </source>
</evidence>
<dbReference type="AlphaFoldDB" id="A0A2A2LEE9"/>
<dbReference type="GO" id="GO:0006888">
    <property type="term" value="P:endoplasmic reticulum to Golgi vesicle-mediated transport"/>
    <property type="evidence" value="ECO:0007669"/>
    <property type="project" value="TreeGrafter"/>
</dbReference>
<protein>
    <submittedName>
        <fullName evidence="6">Uncharacterized protein</fullName>
    </submittedName>
</protein>
<keyword evidence="3 4" id="KW-0175">Coiled coil</keyword>